<reference key="2">
    <citation type="submission" date="2011-05" db="EMBL/GenBank/DDBJ databases">
        <title>The Genome Sequence of Magnaporthe oryzae 70-15.</title>
        <authorList>
            <consortium name="The Broad Institute Genome Sequencing Platform"/>
            <person name="Ma L.-J."/>
            <person name="Dead R."/>
            <person name="Young S.K."/>
            <person name="Zeng Q."/>
            <person name="Gargeya S."/>
            <person name="Fitzgerald M."/>
            <person name="Haas B."/>
            <person name="Abouelleil A."/>
            <person name="Alvarado L."/>
            <person name="Arachchi H.M."/>
            <person name="Berlin A."/>
            <person name="Brown A."/>
            <person name="Chapman S.B."/>
            <person name="Chen Z."/>
            <person name="Dunbar C."/>
            <person name="Freedman E."/>
            <person name="Gearin G."/>
            <person name="Gellesch M."/>
            <person name="Goldberg J."/>
            <person name="Griggs A."/>
            <person name="Gujja S."/>
            <person name="Heiman D."/>
            <person name="Howarth C."/>
            <person name="Larson L."/>
            <person name="Lui A."/>
            <person name="MacDonald P.J.P."/>
            <person name="Mehta T."/>
            <person name="Montmayeur A."/>
            <person name="Murphy C."/>
            <person name="Neiman D."/>
            <person name="Pearson M."/>
            <person name="Priest M."/>
            <person name="Roberts A."/>
            <person name="Saif S."/>
            <person name="Shea T."/>
            <person name="Shenoy N."/>
            <person name="Sisk P."/>
            <person name="Stolte C."/>
            <person name="Sykes S."/>
            <person name="Yandava C."/>
            <person name="Wortman J."/>
            <person name="Nusbaum C."/>
            <person name="Birren B."/>
        </authorList>
    </citation>
    <scope>NUCLEOTIDE SEQUENCE</scope>
    <source>
        <strain>70-15</strain>
    </source>
</reference>
<reference evidence="1 2" key="1">
    <citation type="journal article" date="2005" name="Nature">
        <title>The genome sequence of the rice blast fungus Magnaporthe grisea.</title>
        <authorList>
            <person name="Dean R.A."/>
            <person name="Talbot N.J."/>
            <person name="Ebbole D.J."/>
            <person name="Farman M.L."/>
            <person name="Mitchell T.K."/>
            <person name="Orbach M.J."/>
            <person name="Thon M."/>
            <person name="Kulkarni R."/>
            <person name="Xu J.R."/>
            <person name="Pan H."/>
            <person name="Read N.D."/>
            <person name="Lee Y.H."/>
            <person name="Carbone I."/>
            <person name="Brown D."/>
            <person name="Oh Y.Y."/>
            <person name="Donofrio N."/>
            <person name="Jeong J.S."/>
            <person name="Soanes D.M."/>
            <person name="Djonovic S."/>
            <person name="Kolomiets E."/>
            <person name="Rehmeyer C."/>
            <person name="Li W."/>
            <person name="Harding M."/>
            <person name="Kim S."/>
            <person name="Lebrun M.H."/>
            <person name="Bohnert H."/>
            <person name="Coughlan S."/>
            <person name="Butler J."/>
            <person name="Calvo S."/>
            <person name="Ma L.J."/>
            <person name="Nicol R."/>
            <person name="Purcell S."/>
            <person name="Nusbaum C."/>
            <person name="Galagan J.E."/>
            <person name="Birren B.W."/>
        </authorList>
    </citation>
    <scope>NUCLEOTIDE SEQUENCE [LARGE SCALE GENOMIC DNA]</scope>
    <source>
        <strain evidence="2">70-15 / ATCC MYA-4617 / FGSC 8958</strain>
    </source>
</reference>
<name>G4NK53_PYRO7</name>
<accession>G4NK53</accession>
<proteinExistence type="predicted"/>
<dbReference type="GeneID" id="12985849"/>
<dbReference type="KEGG" id="mgr:MGG_18037"/>
<gene>
    <name evidence="1" type="ORF">MGG_18037</name>
</gene>
<organism evidence="1 2">
    <name type="scientific">Pyricularia oryzae (strain 70-15 / ATCC MYA-4617 / FGSC 8958)</name>
    <name type="common">Rice blast fungus</name>
    <name type="synonym">Magnaporthe oryzae</name>
    <dbReference type="NCBI Taxonomy" id="242507"/>
    <lineage>
        <taxon>Eukaryota</taxon>
        <taxon>Fungi</taxon>
        <taxon>Dikarya</taxon>
        <taxon>Ascomycota</taxon>
        <taxon>Pezizomycotina</taxon>
        <taxon>Sordariomycetes</taxon>
        <taxon>Sordariomycetidae</taxon>
        <taxon>Magnaporthales</taxon>
        <taxon>Pyriculariaceae</taxon>
        <taxon>Pyricularia</taxon>
    </lineage>
</organism>
<dbReference type="HOGENOM" id="CLU_1250887_0_0_1"/>
<dbReference type="OrthoDB" id="420564at2759"/>
<sequence>MGSPAKCSPPTEPIRLKKDAIYFLFTAQNLVRHPKSPLKPLFRTVLLTDPLVDLRNEVEDFTIKSMYPGFTIKFRLMDGTNCQGGRCKMPASPQTHAQKARWIYRDVFMALICSKLNRRPSKHSVFGPTPHARWLSIVDRIKVNEVLPPICYKKDSSIPALPKYIICTGYRYHTTDNTNRNRYHYCYYHYRHYNHYLLTKTSGEELGLAATVRVSGNPTRM</sequence>
<evidence type="ECO:0000313" key="1">
    <source>
        <dbReference type="EMBL" id="EHA46538.1"/>
    </source>
</evidence>
<dbReference type="InParanoid" id="G4NK53"/>
<protein>
    <submittedName>
        <fullName evidence="1">Uncharacterized protein</fullName>
    </submittedName>
</protein>
<dbReference type="VEuPathDB" id="FungiDB:MGG_18037"/>
<dbReference type="Proteomes" id="UP000009058">
    <property type="component" value="Chromosome 7"/>
</dbReference>
<dbReference type="AlphaFoldDB" id="G4NK53"/>
<keyword evidence="2" id="KW-1185">Reference proteome</keyword>
<dbReference type="EMBL" id="CM001237">
    <property type="protein sequence ID" value="EHA46538.1"/>
    <property type="molecule type" value="Genomic_DNA"/>
</dbReference>
<dbReference type="RefSeq" id="XP_003721281.1">
    <property type="nucleotide sequence ID" value="XM_003721233.1"/>
</dbReference>
<evidence type="ECO:0000313" key="2">
    <source>
        <dbReference type="Proteomes" id="UP000009058"/>
    </source>
</evidence>